<comment type="caution">
    <text evidence="1">The sequence shown here is derived from an EMBL/GenBank/DDBJ whole genome shotgun (WGS) entry which is preliminary data.</text>
</comment>
<evidence type="ECO:0000313" key="1">
    <source>
        <dbReference type="EMBL" id="CAK9146451.1"/>
    </source>
</evidence>
<accession>A0ABC8RNA5</accession>
<protein>
    <submittedName>
        <fullName evidence="1">Uncharacterized protein</fullName>
    </submittedName>
</protein>
<dbReference type="EMBL" id="CAUOFW020001580">
    <property type="protein sequence ID" value="CAK9146451.1"/>
    <property type="molecule type" value="Genomic_DNA"/>
</dbReference>
<keyword evidence="2" id="KW-1185">Reference proteome</keyword>
<evidence type="ECO:0000313" key="2">
    <source>
        <dbReference type="Proteomes" id="UP001642360"/>
    </source>
</evidence>
<reference evidence="1 2" key="1">
    <citation type="submission" date="2024-02" db="EMBL/GenBank/DDBJ databases">
        <authorList>
            <person name="Vignale AGUSTIN F."/>
            <person name="Sosa J E."/>
            <person name="Modenutti C."/>
        </authorList>
    </citation>
    <scope>NUCLEOTIDE SEQUENCE [LARGE SCALE GENOMIC DNA]</scope>
</reference>
<dbReference type="Proteomes" id="UP001642360">
    <property type="component" value="Unassembled WGS sequence"/>
</dbReference>
<gene>
    <name evidence="1" type="ORF">ILEXP_LOCUS14299</name>
</gene>
<name>A0ABC8RNA5_9AQUA</name>
<proteinExistence type="predicted"/>
<organism evidence="1 2">
    <name type="scientific">Ilex paraguariensis</name>
    <name type="common">yerba mate</name>
    <dbReference type="NCBI Taxonomy" id="185542"/>
    <lineage>
        <taxon>Eukaryota</taxon>
        <taxon>Viridiplantae</taxon>
        <taxon>Streptophyta</taxon>
        <taxon>Embryophyta</taxon>
        <taxon>Tracheophyta</taxon>
        <taxon>Spermatophyta</taxon>
        <taxon>Magnoliopsida</taxon>
        <taxon>eudicotyledons</taxon>
        <taxon>Gunneridae</taxon>
        <taxon>Pentapetalae</taxon>
        <taxon>asterids</taxon>
        <taxon>campanulids</taxon>
        <taxon>Aquifoliales</taxon>
        <taxon>Aquifoliaceae</taxon>
        <taxon>Ilex</taxon>
    </lineage>
</organism>
<sequence length="64" mass="7165">MLRESELCRSSVLWLHCPFGRALSCRVLPPNIDKKPLKEFRACKAAKGISTCSLAEETSVWGFP</sequence>
<dbReference type="AlphaFoldDB" id="A0ABC8RNA5"/>